<keyword evidence="3" id="KW-1185">Reference proteome</keyword>
<reference evidence="2 3" key="1">
    <citation type="submission" date="2020-05" db="EMBL/GenBank/DDBJ databases">
        <authorList>
            <person name="Casaregola S."/>
            <person name="Devillers H."/>
            <person name="Grondin C."/>
        </authorList>
    </citation>
    <scope>NUCLEOTIDE SEQUENCE [LARGE SCALE GENOMIC DNA]</scope>
    <source>
        <strain evidence="2 3">CLIB 1767</strain>
    </source>
</reference>
<protein>
    <submittedName>
        <fullName evidence="2">Uncharacterized protein</fullName>
    </submittedName>
</protein>
<dbReference type="RefSeq" id="XP_041407782.1">
    <property type="nucleotide sequence ID" value="XM_041551848.1"/>
</dbReference>
<keyword evidence="1" id="KW-0732">Signal</keyword>
<dbReference type="EMBL" id="CAEFZW010000007">
    <property type="protein sequence ID" value="CAB4255938.1"/>
    <property type="molecule type" value="Genomic_DNA"/>
</dbReference>
<dbReference type="AlphaFoldDB" id="A0A8H2ZII1"/>
<evidence type="ECO:0000313" key="3">
    <source>
        <dbReference type="Proteomes" id="UP000644660"/>
    </source>
</evidence>
<dbReference type="Proteomes" id="UP000644660">
    <property type="component" value="Unassembled WGS sequence"/>
</dbReference>
<evidence type="ECO:0000313" key="2">
    <source>
        <dbReference type="EMBL" id="CAB4255938.1"/>
    </source>
</evidence>
<dbReference type="GeneID" id="64859002"/>
<feature type="chain" id="PRO_5034323017" evidence="1">
    <location>
        <begin position="24"/>
        <end position="249"/>
    </location>
</feature>
<sequence length="249" mass="28701">MEIIRGTVSKIIILLTMMLQVYGIMEVFSHENNNSLPLNSVINSKFSLTRNKSATSTIKETVICQPTSTNILPVSNYNSISSIPEYVKDKLESLIICFGSFSWVFQYKIGVLIQKMKQEYFFEHGWSQDHVTCENDFVLTRRYDPIYRMWVPYITFVESYTDGYSCDNIPYIDATKAGQDRIEYLLNSDVTLADNIGFSFNYSTSIEGGGSVVVKCRLHHMQNVWKLYGVENILCNNTWEETKSKYNLL</sequence>
<gene>
    <name evidence="2" type="ORF">KABA2_07S07876</name>
</gene>
<organism evidence="2 3">
    <name type="scientific">Maudiozyma barnettii</name>
    <dbReference type="NCBI Taxonomy" id="61262"/>
    <lineage>
        <taxon>Eukaryota</taxon>
        <taxon>Fungi</taxon>
        <taxon>Dikarya</taxon>
        <taxon>Ascomycota</taxon>
        <taxon>Saccharomycotina</taxon>
        <taxon>Saccharomycetes</taxon>
        <taxon>Saccharomycetales</taxon>
        <taxon>Saccharomycetaceae</taxon>
        <taxon>Maudiozyma</taxon>
    </lineage>
</organism>
<comment type="caution">
    <text evidence="2">The sequence shown here is derived from an EMBL/GenBank/DDBJ whole genome shotgun (WGS) entry which is preliminary data.</text>
</comment>
<accession>A0A8H2ZII1</accession>
<feature type="signal peptide" evidence="1">
    <location>
        <begin position="1"/>
        <end position="23"/>
    </location>
</feature>
<evidence type="ECO:0000256" key="1">
    <source>
        <dbReference type="SAM" id="SignalP"/>
    </source>
</evidence>
<proteinExistence type="predicted"/>
<name>A0A8H2ZII1_9SACH</name>